<reference evidence="1 2" key="1">
    <citation type="submission" date="2023-11" db="EMBL/GenBank/DDBJ databases">
        <authorList>
            <person name="Okamura Y."/>
        </authorList>
    </citation>
    <scope>NUCLEOTIDE SEQUENCE [LARGE SCALE GENOMIC DNA]</scope>
</reference>
<proteinExistence type="predicted"/>
<accession>A0AAV1JNJ1</accession>
<dbReference type="AlphaFoldDB" id="A0AAV1JNJ1"/>
<sequence length="77" mass="8858">MKGTSLHWSELSEAVFHCIDLKAGWVRWLRGVYRMLRAHSRIVISPALLRAALRISTYCHRTLNESEGASQPLSLFY</sequence>
<protein>
    <submittedName>
        <fullName evidence="1">Uncharacterized protein</fullName>
    </submittedName>
</protein>
<evidence type="ECO:0000313" key="2">
    <source>
        <dbReference type="Proteomes" id="UP001497472"/>
    </source>
</evidence>
<dbReference type="EMBL" id="CAVLEF010000082">
    <property type="protein sequence ID" value="CAK1550479.1"/>
    <property type="molecule type" value="Genomic_DNA"/>
</dbReference>
<gene>
    <name evidence="1" type="ORF">LNINA_LOCUS9704</name>
</gene>
<evidence type="ECO:0000313" key="1">
    <source>
        <dbReference type="EMBL" id="CAK1550479.1"/>
    </source>
</evidence>
<name>A0AAV1JNJ1_9NEOP</name>
<comment type="caution">
    <text evidence="1">The sequence shown here is derived from an EMBL/GenBank/DDBJ whole genome shotgun (WGS) entry which is preliminary data.</text>
</comment>
<organism evidence="1 2">
    <name type="scientific">Leptosia nina</name>
    <dbReference type="NCBI Taxonomy" id="320188"/>
    <lineage>
        <taxon>Eukaryota</taxon>
        <taxon>Metazoa</taxon>
        <taxon>Ecdysozoa</taxon>
        <taxon>Arthropoda</taxon>
        <taxon>Hexapoda</taxon>
        <taxon>Insecta</taxon>
        <taxon>Pterygota</taxon>
        <taxon>Neoptera</taxon>
        <taxon>Endopterygota</taxon>
        <taxon>Lepidoptera</taxon>
        <taxon>Glossata</taxon>
        <taxon>Ditrysia</taxon>
        <taxon>Papilionoidea</taxon>
        <taxon>Pieridae</taxon>
        <taxon>Pierinae</taxon>
        <taxon>Leptosia</taxon>
    </lineage>
</organism>
<dbReference type="Proteomes" id="UP001497472">
    <property type="component" value="Unassembled WGS sequence"/>
</dbReference>
<keyword evidence="2" id="KW-1185">Reference proteome</keyword>